<name>A0A6U2DPJ3_HEMAN</name>
<evidence type="ECO:0000256" key="3">
    <source>
        <dbReference type="ARBA" id="ARBA00022692"/>
    </source>
</evidence>
<evidence type="ECO:0000256" key="2">
    <source>
        <dbReference type="ARBA" id="ARBA00010350"/>
    </source>
</evidence>
<evidence type="ECO:0000256" key="5">
    <source>
        <dbReference type="ARBA" id="ARBA00023136"/>
    </source>
</evidence>
<dbReference type="EMBL" id="HBFX01042410">
    <property type="protein sequence ID" value="CAD8974534.1"/>
    <property type="molecule type" value="Transcribed_RNA"/>
</dbReference>
<evidence type="ECO:0000313" key="8">
    <source>
        <dbReference type="EMBL" id="CAD8974534.1"/>
    </source>
</evidence>
<protein>
    <recommendedName>
        <fullName evidence="9">Bax inhibitor 1</fullName>
    </recommendedName>
</protein>
<sequence length="253" mass="28146">MMHGHGFGGGFGGYANPFSRPMDWNALGKFDSITPAVQTHLMRVYACLSTGLMCLALGVYIDGKHHVSGTMTQILLLGMIFGLTMIKDLYNRLAIFHAVGLLMGCNLGPLVNNVAQFRPDIVMTAVMGTCVIFACFSAASMYAKRREFLYLGGMLSSAISMLFAGRFLNMMMGGTLSSGLYALELYGGLCMFMLYVVFDTQMIIEDAHNRRGDFVEHAMKLLTDFVAIFVRLLIILTQNAEKKQQREREKNRR</sequence>
<gene>
    <name evidence="8" type="ORF">HAND00432_LOCUS25536</name>
    <name evidence="7" type="ORF">HAND1043_LOCUS11608</name>
</gene>
<evidence type="ECO:0000313" key="7">
    <source>
        <dbReference type="EMBL" id="CAD8745113.1"/>
    </source>
</evidence>
<evidence type="ECO:0000256" key="4">
    <source>
        <dbReference type="ARBA" id="ARBA00022989"/>
    </source>
</evidence>
<evidence type="ECO:0000256" key="6">
    <source>
        <dbReference type="RuleBase" id="RU004379"/>
    </source>
</evidence>
<feature type="transmembrane region" description="Helical" evidence="6">
    <location>
        <begin position="180"/>
        <end position="198"/>
    </location>
</feature>
<reference evidence="8" key="1">
    <citation type="submission" date="2021-01" db="EMBL/GenBank/DDBJ databases">
        <authorList>
            <person name="Corre E."/>
            <person name="Pelletier E."/>
            <person name="Niang G."/>
            <person name="Scheremetjew M."/>
            <person name="Finn R."/>
            <person name="Kale V."/>
            <person name="Holt S."/>
            <person name="Cochrane G."/>
            <person name="Meng A."/>
            <person name="Brown T."/>
            <person name="Cohen L."/>
        </authorList>
    </citation>
    <scope>NUCLEOTIDE SEQUENCE</scope>
    <source>
        <strain evidence="7">CCMP441</strain>
        <strain evidence="8">CCMP644</strain>
    </source>
</reference>
<feature type="transmembrane region" description="Helical" evidence="6">
    <location>
        <begin position="148"/>
        <end position="168"/>
    </location>
</feature>
<dbReference type="GO" id="GO:0016020">
    <property type="term" value="C:membrane"/>
    <property type="evidence" value="ECO:0007669"/>
    <property type="project" value="UniProtKB-SubCell"/>
</dbReference>
<keyword evidence="4 6" id="KW-1133">Transmembrane helix</keyword>
<dbReference type="PANTHER" id="PTHR23291">
    <property type="entry name" value="BAX INHIBITOR-RELATED"/>
    <property type="match status" value="1"/>
</dbReference>
<comment type="similarity">
    <text evidence="2 6">Belongs to the BI1 family.</text>
</comment>
<feature type="transmembrane region" description="Helical" evidence="6">
    <location>
        <begin position="93"/>
        <end position="115"/>
    </location>
</feature>
<keyword evidence="5 6" id="KW-0472">Membrane</keyword>
<organism evidence="8">
    <name type="scientific">Hemiselmis andersenii</name>
    <name type="common">Cryptophyte alga</name>
    <dbReference type="NCBI Taxonomy" id="464988"/>
    <lineage>
        <taxon>Eukaryota</taxon>
        <taxon>Cryptophyceae</taxon>
        <taxon>Cryptomonadales</taxon>
        <taxon>Hemiselmidaceae</taxon>
        <taxon>Hemiselmis</taxon>
    </lineage>
</organism>
<evidence type="ECO:0008006" key="9">
    <source>
        <dbReference type="Google" id="ProtNLM"/>
    </source>
</evidence>
<evidence type="ECO:0000256" key="1">
    <source>
        <dbReference type="ARBA" id="ARBA00004141"/>
    </source>
</evidence>
<keyword evidence="3 6" id="KW-0812">Transmembrane</keyword>
<accession>A0A6U2DPJ3</accession>
<feature type="transmembrane region" description="Helical" evidence="6">
    <location>
        <begin position="121"/>
        <end position="141"/>
    </location>
</feature>
<dbReference type="AlphaFoldDB" id="A0A6U2DPJ3"/>
<dbReference type="InterPro" id="IPR006214">
    <property type="entry name" value="Bax_inhibitor_1-related"/>
</dbReference>
<comment type="subcellular location">
    <subcellularLocation>
        <location evidence="1">Membrane</location>
        <topology evidence="1">Multi-pass membrane protein</topology>
    </subcellularLocation>
</comment>
<dbReference type="PANTHER" id="PTHR23291:SF32">
    <property type="entry name" value="BAX INHIBITOR 1"/>
    <property type="match status" value="1"/>
</dbReference>
<feature type="transmembrane region" description="Helical" evidence="6">
    <location>
        <begin position="44"/>
        <end position="61"/>
    </location>
</feature>
<proteinExistence type="inferred from homology"/>
<dbReference type="EMBL" id="HBFK01018750">
    <property type="protein sequence ID" value="CAD8745113.1"/>
    <property type="molecule type" value="Transcribed_RNA"/>
</dbReference>
<dbReference type="Pfam" id="PF01027">
    <property type="entry name" value="Bax1-I"/>
    <property type="match status" value="1"/>
</dbReference>